<protein>
    <recommendedName>
        <fullName evidence="4">FAD-binding FR-type domain-containing protein</fullName>
    </recommendedName>
</protein>
<evidence type="ECO:0000259" key="4">
    <source>
        <dbReference type="PROSITE" id="PS51384"/>
    </source>
</evidence>
<evidence type="ECO:0000313" key="6">
    <source>
        <dbReference type="Proteomes" id="UP001255856"/>
    </source>
</evidence>
<accession>A0AAD9IH07</accession>
<feature type="transmembrane region" description="Helical" evidence="3">
    <location>
        <begin position="514"/>
        <end position="534"/>
    </location>
</feature>
<feature type="region of interest" description="Disordered" evidence="2">
    <location>
        <begin position="466"/>
        <end position="485"/>
    </location>
</feature>
<sequence>MAKLGLTYTYGKGLTPPAQTLDSFDAMYTLILWLPLGGGALFMILANRLSNEAKPEWLRKSQLLGRRIMQFQLPPRRVWINWCGGFSVLDFILMSLVVSMNLMWFIKGMQDFNTRYDALAETGITTPHPIWQLRLEWAALYFGVLLFINVWMLLLPIPQSSFLQDLSGLDYHQMIRYHRQGRFSSMFVDWSTVSSINYLAGSISWFFGLVLWVTSMNWCRRRFWEVYYRTHIICFLGFMLFAYIHYSGSWIYFTPGLLLWFVDLVLRAGALANTTTVSACGVNETEDVVTLQLQASKRAATCPLHDIVLLLPSVSRWQWHPFTISHQTADGALTVRIKRYGRWTQQLLHRLKLREPLAVRASCPPYAGPHQWRTDDVVVVLAGGIASTSVLRVLSDLTARKHAGLRSPSKVYFVWVARHAIEFCVMDLAVAHESTAANGWLSTSLHYTGSEPLAATSELVKSNKLEKVSSQGSDSSDPRPGEAKPRATYARFPLASPFFWNMARKMQPQITGPIHHAIVVGLVFFGAFVGRELAYNWYGEWQSAGQPTPYQDLYWRLSGVDFLCFFVVGLGFPFLFGVFLPHLFRYWMDTRKGGNPEELMTSFDGTWDPASTGCELAGDALVVPDGDVSIPIQAGRPDFEGLLATVAKETQAAHVGVYVAGPTPMLQSAHATCSKLNSFKSRTFFDYHKMAGFL</sequence>
<dbReference type="InterPro" id="IPR017938">
    <property type="entry name" value="Riboflavin_synthase-like_b-brl"/>
</dbReference>
<evidence type="ECO:0000256" key="1">
    <source>
        <dbReference type="ARBA" id="ARBA00023002"/>
    </source>
</evidence>
<keyword evidence="3" id="KW-1133">Transmembrane helix</keyword>
<dbReference type="InterPro" id="IPR039261">
    <property type="entry name" value="FNR_nucleotide-bd"/>
</dbReference>
<feature type="transmembrane region" description="Helical" evidence="3">
    <location>
        <begin position="26"/>
        <end position="46"/>
    </location>
</feature>
<evidence type="ECO:0000313" key="5">
    <source>
        <dbReference type="EMBL" id="KAK2075987.1"/>
    </source>
</evidence>
<dbReference type="InterPro" id="IPR050369">
    <property type="entry name" value="RBOH/FRE"/>
</dbReference>
<feature type="transmembrane region" description="Helical" evidence="3">
    <location>
        <begin position="250"/>
        <end position="266"/>
    </location>
</feature>
<dbReference type="InterPro" id="IPR013112">
    <property type="entry name" value="FAD-bd_8"/>
</dbReference>
<proteinExistence type="predicted"/>
<feature type="domain" description="FAD-binding FR-type" evidence="4">
    <location>
        <begin position="258"/>
        <end position="372"/>
    </location>
</feature>
<feature type="transmembrane region" description="Helical" evidence="3">
    <location>
        <begin position="554"/>
        <end position="584"/>
    </location>
</feature>
<gene>
    <name evidence="5" type="ORF">QBZ16_001323</name>
</gene>
<dbReference type="Gene3D" id="3.40.50.80">
    <property type="entry name" value="Nucleotide-binding domain of ferredoxin-NADP reductase (FNR) module"/>
    <property type="match status" value="2"/>
</dbReference>
<feature type="transmembrane region" description="Helical" evidence="3">
    <location>
        <begin position="138"/>
        <end position="157"/>
    </location>
</feature>
<dbReference type="InterPro" id="IPR013121">
    <property type="entry name" value="Fe_red_NAD-bd_6"/>
</dbReference>
<dbReference type="SFLD" id="SFLDS00052">
    <property type="entry name" value="Ferric_Reductase_Domain"/>
    <property type="match status" value="1"/>
</dbReference>
<keyword evidence="3" id="KW-0472">Membrane</keyword>
<reference evidence="5" key="1">
    <citation type="submission" date="2021-01" db="EMBL/GenBank/DDBJ databases">
        <authorList>
            <person name="Eckstrom K.M.E."/>
        </authorList>
    </citation>
    <scope>NUCLEOTIDE SEQUENCE</scope>
    <source>
        <strain evidence="5">UVCC 0001</strain>
    </source>
</reference>
<organism evidence="5 6">
    <name type="scientific">Prototheca wickerhamii</name>
    <dbReference type="NCBI Taxonomy" id="3111"/>
    <lineage>
        <taxon>Eukaryota</taxon>
        <taxon>Viridiplantae</taxon>
        <taxon>Chlorophyta</taxon>
        <taxon>core chlorophytes</taxon>
        <taxon>Trebouxiophyceae</taxon>
        <taxon>Chlorellales</taxon>
        <taxon>Chlorellaceae</taxon>
        <taxon>Prototheca</taxon>
    </lineage>
</organism>
<dbReference type="PANTHER" id="PTHR11972:SF69">
    <property type="entry name" value="FERRIC REDUCTION OXIDASE 6-RELATED"/>
    <property type="match status" value="1"/>
</dbReference>
<feature type="transmembrane region" description="Helical" evidence="3">
    <location>
        <begin position="79"/>
        <end position="106"/>
    </location>
</feature>
<dbReference type="EMBL" id="JASFZW010000012">
    <property type="protein sequence ID" value="KAK2075987.1"/>
    <property type="molecule type" value="Genomic_DNA"/>
</dbReference>
<keyword evidence="6" id="KW-1185">Reference proteome</keyword>
<comment type="caution">
    <text evidence="5">The sequence shown here is derived from an EMBL/GenBank/DDBJ whole genome shotgun (WGS) entry which is preliminary data.</text>
</comment>
<dbReference type="GO" id="GO:0005886">
    <property type="term" value="C:plasma membrane"/>
    <property type="evidence" value="ECO:0007669"/>
    <property type="project" value="TreeGrafter"/>
</dbReference>
<dbReference type="SUPFAM" id="SSF63380">
    <property type="entry name" value="Riboflavin synthase domain-like"/>
    <property type="match status" value="1"/>
</dbReference>
<dbReference type="PANTHER" id="PTHR11972">
    <property type="entry name" value="NADPH OXIDASE"/>
    <property type="match status" value="1"/>
</dbReference>
<evidence type="ECO:0000256" key="3">
    <source>
        <dbReference type="SAM" id="Phobius"/>
    </source>
</evidence>
<dbReference type="Pfam" id="PF08022">
    <property type="entry name" value="FAD_binding_8"/>
    <property type="match status" value="1"/>
</dbReference>
<evidence type="ECO:0000256" key="2">
    <source>
        <dbReference type="SAM" id="MobiDB-lite"/>
    </source>
</evidence>
<name>A0AAD9IH07_PROWI</name>
<dbReference type="CDD" id="cd06186">
    <property type="entry name" value="NOX_Duox_like_FAD_NADP"/>
    <property type="match status" value="1"/>
</dbReference>
<dbReference type="AlphaFoldDB" id="A0AAD9IH07"/>
<keyword evidence="3" id="KW-0812">Transmembrane</keyword>
<feature type="transmembrane region" description="Helical" evidence="3">
    <location>
        <begin position="226"/>
        <end position="244"/>
    </location>
</feature>
<dbReference type="PROSITE" id="PS51384">
    <property type="entry name" value="FAD_FR"/>
    <property type="match status" value="1"/>
</dbReference>
<dbReference type="Pfam" id="PF08030">
    <property type="entry name" value="NAD_binding_6"/>
    <property type="match status" value="1"/>
</dbReference>
<dbReference type="InterPro" id="IPR017927">
    <property type="entry name" value="FAD-bd_FR_type"/>
</dbReference>
<dbReference type="SUPFAM" id="SSF52343">
    <property type="entry name" value="Ferredoxin reductase-like, C-terminal NADP-linked domain"/>
    <property type="match status" value="1"/>
</dbReference>
<feature type="transmembrane region" description="Helical" evidence="3">
    <location>
        <begin position="196"/>
        <end position="214"/>
    </location>
</feature>
<keyword evidence="1" id="KW-0560">Oxidoreductase</keyword>
<feature type="compositionally biased region" description="Basic and acidic residues" evidence="2">
    <location>
        <begin position="476"/>
        <end position="485"/>
    </location>
</feature>
<dbReference type="GO" id="GO:0016491">
    <property type="term" value="F:oxidoreductase activity"/>
    <property type="evidence" value="ECO:0007669"/>
    <property type="project" value="UniProtKB-KW"/>
</dbReference>
<dbReference type="Proteomes" id="UP001255856">
    <property type="component" value="Unassembled WGS sequence"/>
</dbReference>